<name>A0AC35TRW6_9BILA</name>
<dbReference type="WBParaSite" id="RSKR_0000384900.1">
    <property type="protein sequence ID" value="RSKR_0000384900.1"/>
    <property type="gene ID" value="RSKR_0000384900"/>
</dbReference>
<accession>A0AC35TRW6</accession>
<evidence type="ECO:0000313" key="2">
    <source>
        <dbReference type="WBParaSite" id="RSKR_0000384900.1"/>
    </source>
</evidence>
<reference evidence="2" key="1">
    <citation type="submission" date="2016-11" db="UniProtKB">
        <authorList>
            <consortium name="WormBaseParasite"/>
        </authorList>
    </citation>
    <scope>IDENTIFICATION</scope>
    <source>
        <strain evidence="2">KR3021</strain>
    </source>
</reference>
<proteinExistence type="predicted"/>
<organism evidence="1 2">
    <name type="scientific">Rhabditophanes sp. KR3021</name>
    <dbReference type="NCBI Taxonomy" id="114890"/>
    <lineage>
        <taxon>Eukaryota</taxon>
        <taxon>Metazoa</taxon>
        <taxon>Ecdysozoa</taxon>
        <taxon>Nematoda</taxon>
        <taxon>Chromadorea</taxon>
        <taxon>Rhabditida</taxon>
        <taxon>Tylenchina</taxon>
        <taxon>Panagrolaimomorpha</taxon>
        <taxon>Strongyloidoidea</taxon>
        <taxon>Alloionematidae</taxon>
        <taxon>Rhabditophanes</taxon>
    </lineage>
</organism>
<protein>
    <submittedName>
        <fullName evidence="2">Tudor domain-containing protein</fullName>
    </submittedName>
</protein>
<dbReference type="Proteomes" id="UP000095286">
    <property type="component" value="Unplaced"/>
</dbReference>
<evidence type="ECO:0000313" key="1">
    <source>
        <dbReference type="Proteomes" id="UP000095286"/>
    </source>
</evidence>
<sequence>MKSMEQSCLELLDLLQGITPNNFHDVGCQIRSNCLGIEKIQCRFTEERLAALYGNYKLNGTKTEKAQTILEAVDTQEKMVSSNAMMPKTAPIGLSFVVEADWVKLPVYVRSRLTFEKLNEFVNLINTVYSEKGQFLAMAYFKMNKPDKVKYLELKDFSETKVLAKKEWVSQEEVMKLIGDKDKALFVKNGMGCLKVLKKIHPLKVKDKDIIVLYL</sequence>